<accession>A0ABP1PL15</accession>
<name>A0ABP1PL15_9HEXA</name>
<sequence length="208" mass="23925">MDSFSKLCKKIGWLLFASAILFYDGHEFHEKFAVLKLTSNRSSWPLPKLFVSIIISLEVDIEEPTLQFWTTYLTSSEKPIESSEVLREVTGKWCSKIVESHLNFYLQQIQEYFRLLCNPNVVLGKSRDEFVDKTVTLLKLSLKAESSYIQQICEDRLRNAISKDETVQTFEPNLNKAFYSCISAVGSHELKQRTASGILMRSIVKIRG</sequence>
<keyword evidence="2" id="KW-1185">Reference proteome</keyword>
<dbReference type="Proteomes" id="UP001642540">
    <property type="component" value="Unassembled WGS sequence"/>
</dbReference>
<comment type="caution">
    <text evidence="1">The sequence shown here is derived from an EMBL/GenBank/DDBJ whole genome shotgun (WGS) entry which is preliminary data.</text>
</comment>
<protein>
    <submittedName>
        <fullName evidence="1">Uncharacterized protein</fullName>
    </submittedName>
</protein>
<gene>
    <name evidence="1" type="ORF">ODALV1_LOCUS476</name>
</gene>
<reference evidence="1 2" key="1">
    <citation type="submission" date="2024-08" db="EMBL/GenBank/DDBJ databases">
        <authorList>
            <person name="Cucini C."/>
            <person name="Frati F."/>
        </authorList>
    </citation>
    <scope>NUCLEOTIDE SEQUENCE [LARGE SCALE GENOMIC DNA]</scope>
</reference>
<proteinExistence type="predicted"/>
<organism evidence="1 2">
    <name type="scientific">Orchesella dallaii</name>
    <dbReference type="NCBI Taxonomy" id="48710"/>
    <lineage>
        <taxon>Eukaryota</taxon>
        <taxon>Metazoa</taxon>
        <taxon>Ecdysozoa</taxon>
        <taxon>Arthropoda</taxon>
        <taxon>Hexapoda</taxon>
        <taxon>Collembola</taxon>
        <taxon>Entomobryomorpha</taxon>
        <taxon>Entomobryoidea</taxon>
        <taxon>Orchesellidae</taxon>
        <taxon>Orchesellinae</taxon>
        <taxon>Orchesella</taxon>
    </lineage>
</organism>
<evidence type="ECO:0000313" key="2">
    <source>
        <dbReference type="Proteomes" id="UP001642540"/>
    </source>
</evidence>
<evidence type="ECO:0000313" key="1">
    <source>
        <dbReference type="EMBL" id="CAL8068817.1"/>
    </source>
</evidence>
<dbReference type="EMBL" id="CAXLJM020000002">
    <property type="protein sequence ID" value="CAL8068817.1"/>
    <property type="molecule type" value="Genomic_DNA"/>
</dbReference>